<dbReference type="Gene3D" id="3.65.10.10">
    <property type="entry name" value="Enolpyruvate transferase domain"/>
    <property type="match status" value="3"/>
</dbReference>
<keyword evidence="7" id="KW-0963">Cytoplasm</keyword>
<evidence type="ECO:0000256" key="1">
    <source>
        <dbReference type="ARBA" id="ARBA00004811"/>
    </source>
</evidence>
<keyword evidence="4 7" id="KW-0808">Transferase</keyword>
<reference evidence="9 10" key="1">
    <citation type="submission" date="2019-12" db="EMBL/GenBank/DDBJ databases">
        <title>Spirosoma sp. HMF4905 genome sequencing and assembly.</title>
        <authorList>
            <person name="Kang H."/>
            <person name="Cha I."/>
            <person name="Kim H."/>
            <person name="Joh K."/>
        </authorList>
    </citation>
    <scope>NUCLEOTIDE SEQUENCE [LARGE SCALE GENOMIC DNA]</scope>
    <source>
        <strain evidence="9 10">HMF4905</strain>
    </source>
</reference>
<feature type="binding site" evidence="7">
    <location>
        <position position="104"/>
    </location>
    <ligand>
        <name>phosphoenolpyruvate</name>
        <dbReference type="ChEBI" id="CHEBI:58702"/>
    </ligand>
</feature>
<dbReference type="SUPFAM" id="SSF55205">
    <property type="entry name" value="EPT/RTPC-like"/>
    <property type="match status" value="1"/>
</dbReference>
<sequence length="423" mass="46335">MNAVRLSPPATLTNPGIVQVTIPLASSKSESNRALIIDALTGFQCDLKNLSTARDTQTMIRLLKSQDNTADVLDAGTTMRFLTAYFTVTGQQKTMTGTPRMCERPIGILVDALRTLGADITYLNKEGYPPLQINGFSSSESNRISIRGDVSSQYISALVMIAPLLPNGLTLELTGAIGSRPYIEMTLEQMAYFGADVQADWATNTITITPKPYTPKPYAIESDWSGASYWYSVAALAQDETAEINLLGLKSKSLQGDSAIVDIMRSLGVESTFTESGVRLTKCPTSEFLAWDFTDCPDLAQTVAVCAAVKGVTLHLTGIESLKIKETDRVAALQAELQKVGAELVELEPNHRYEVHQLTASHTVPATIKTYDDHRMAMAFAPVAMREEIIIEEPRVVDKSYPSFWDDMARVATVDFIDELFQV</sequence>
<dbReference type="PROSITE" id="PS00885">
    <property type="entry name" value="EPSP_SYNTHASE_2"/>
    <property type="match status" value="1"/>
</dbReference>
<dbReference type="Proteomes" id="UP000436006">
    <property type="component" value="Unassembled WGS sequence"/>
</dbReference>
<dbReference type="GO" id="GO:0009073">
    <property type="term" value="P:aromatic amino acid family biosynthetic process"/>
    <property type="evidence" value="ECO:0007669"/>
    <property type="project" value="UniProtKB-KW"/>
</dbReference>
<dbReference type="RefSeq" id="WP_157582834.1">
    <property type="nucleotide sequence ID" value="NZ_WPIN01000001.1"/>
</dbReference>
<comment type="similarity">
    <text evidence="2 7">Belongs to the EPSP synthase family.</text>
</comment>
<dbReference type="GO" id="GO:0003866">
    <property type="term" value="F:3-phosphoshikimate 1-carboxyvinyltransferase activity"/>
    <property type="evidence" value="ECO:0007669"/>
    <property type="project" value="UniProtKB-UniRule"/>
</dbReference>
<dbReference type="GO" id="GO:0009423">
    <property type="term" value="P:chorismate biosynthetic process"/>
    <property type="evidence" value="ECO:0007669"/>
    <property type="project" value="UniProtKB-UniRule"/>
</dbReference>
<comment type="subcellular location">
    <subcellularLocation>
        <location evidence="7">Cytoplasm</location>
    </subcellularLocation>
</comment>
<evidence type="ECO:0000256" key="2">
    <source>
        <dbReference type="ARBA" id="ARBA00009948"/>
    </source>
</evidence>
<feature type="domain" description="Enolpyruvate transferase" evidence="8">
    <location>
        <begin position="68"/>
        <end position="408"/>
    </location>
</feature>
<dbReference type="PANTHER" id="PTHR21090:SF5">
    <property type="entry name" value="PENTAFUNCTIONAL AROM POLYPEPTIDE"/>
    <property type="match status" value="1"/>
</dbReference>
<feature type="binding site" evidence="7">
    <location>
        <position position="179"/>
    </location>
    <ligand>
        <name>3-phosphoshikimate</name>
        <dbReference type="ChEBI" id="CHEBI:145989"/>
    </ligand>
</feature>
<evidence type="ECO:0000259" key="8">
    <source>
        <dbReference type="Pfam" id="PF00275"/>
    </source>
</evidence>
<evidence type="ECO:0000256" key="4">
    <source>
        <dbReference type="ARBA" id="ARBA00022679"/>
    </source>
</evidence>
<feature type="binding site" evidence="7">
    <location>
        <position position="152"/>
    </location>
    <ligand>
        <name>3-phosphoshikimate</name>
        <dbReference type="ChEBI" id="CHEBI:145989"/>
    </ligand>
</feature>
<protein>
    <recommendedName>
        <fullName evidence="7">3-phosphoshikimate 1-carboxyvinyltransferase</fullName>
        <ecNumber evidence="7">2.5.1.19</ecNumber>
    </recommendedName>
    <alternativeName>
        <fullName evidence="7">5-enolpyruvylshikimate-3-phosphate synthase</fullName>
        <shortName evidence="7">EPSP synthase</shortName>
        <shortName evidence="7">EPSPS</shortName>
    </alternativeName>
</protein>
<feature type="binding site" evidence="7">
    <location>
        <position position="153"/>
    </location>
    <ligand>
        <name>3-phosphoshikimate</name>
        <dbReference type="ChEBI" id="CHEBI:145989"/>
    </ligand>
</feature>
<evidence type="ECO:0000256" key="6">
    <source>
        <dbReference type="ARBA" id="ARBA00044633"/>
    </source>
</evidence>
<comment type="catalytic activity">
    <reaction evidence="6">
        <text>3-phosphoshikimate + phosphoenolpyruvate = 5-O-(1-carboxyvinyl)-3-phosphoshikimate + phosphate</text>
        <dbReference type="Rhea" id="RHEA:21256"/>
        <dbReference type="ChEBI" id="CHEBI:43474"/>
        <dbReference type="ChEBI" id="CHEBI:57701"/>
        <dbReference type="ChEBI" id="CHEBI:58702"/>
        <dbReference type="ChEBI" id="CHEBI:145989"/>
        <dbReference type="EC" id="2.5.1.19"/>
    </reaction>
    <physiologicalReaction direction="left-to-right" evidence="6">
        <dbReference type="Rhea" id="RHEA:21257"/>
    </physiologicalReaction>
</comment>
<comment type="function">
    <text evidence="7">Catalyzes the transfer of the enolpyruvyl moiety of phosphoenolpyruvate (PEP) to the 5-hydroxyl of shikimate-3-phosphate (S3P) to produce enolpyruvyl shikimate-3-phosphate and inorganic phosphate.</text>
</comment>
<dbReference type="InterPro" id="IPR001986">
    <property type="entry name" value="Enolpyruvate_Tfrase_dom"/>
</dbReference>
<dbReference type="GO" id="GO:0005737">
    <property type="term" value="C:cytoplasm"/>
    <property type="evidence" value="ECO:0007669"/>
    <property type="project" value="UniProtKB-SubCell"/>
</dbReference>
<evidence type="ECO:0000313" key="9">
    <source>
        <dbReference type="EMBL" id="MVM28729.1"/>
    </source>
</evidence>
<keyword evidence="10" id="KW-1185">Reference proteome</keyword>
<dbReference type="EC" id="2.5.1.19" evidence="7"/>
<organism evidence="9 10">
    <name type="scientific">Spirosoma arboris</name>
    <dbReference type="NCBI Taxonomy" id="2682092"/>
    <lineage>
        <taxon>Bacteria</taxon>
        <taxon>Pseudomonadati</taxon>
        <taxon>Bacteroidota</taxon>
        <taxon>Cytophagia</taxon>
        <taxon>Cytophagales</taxon>
        <taxon>Cytophagaceae</taxon>
        <taxon>Spirosoma</taxon>
    </lineage>
</organism>
<feature type="binding site" evidence="7">
    <location>
        <position position="29"/>
    </location>
    <ligand>
        <name>3-phosphoshikimate</name>
        <dbReference type="ChEBI" id="CHEBI:145989"/>
    </ligand>
</feature>
<dbReference type="InterPro" id="IPR013792">
    <property type="entry name" value="RNA3'P_cycl/enolpyr_Trfase_a/b"/>
</dbReference>
<comment type="pathway">
    <text evidence="1 7">Metabolic intermediate biosynthesis; chorismate biosynthesis; chorismate from D-erythrose 4-phosphate and phosphoenolpyruvate: step 6/7.</text>
</comment>
<comment type="caution">
    <text evidence="7">Lacks conserved residue(s) required for the propagation of feature annotation.</text>
</comment>
<dbReference type="EMBL" id="WPIN01000001">
    <property type="protein sequence ID" value="MVM28729.1"/>
    <property type="molecule type" value="Genomic_DNA"/>
</dbReference>
<feature type="binding site" evidence="7">
    <location>
        <position position="33"/>
    </location>
    <ligand>
        <name>3-phosphoshikimate</name>
        <dbReference type="ChEBI" id="CHEBI:145989"/>
    </ligand>
</feature>
<feature type="binding site" evidence="7">
    <location>
        <position position="298"/>
    </location>
    <ligand>
        <name>3-phosphoshikimate</name>
        <dbReference type="ChEBI" id="CHEBI:145989"/>
    </ligand>
</feature>
<feature type="binding site" evidence="7">
    <location>
        <position position="329"/>
    </location>
    <ligand>
        <name>phosphoenolpyruvate</name>
        <dbReference type="ChEBI" id="CHEBI:58702"/>
    </ligand>
</feature>
<dbReference type="InterPro" id="IPR023193">
    <property type="entry name" value="EPSP_synthase_CS"/>
</dbReference>
<dbReference type="Pfam" id="PF00275">
    <property type="entry name" value="EPSP_synthase"/>
    <property type="match status" value="1"/>
</dbReference>
<dbReference type="UniPathway" id="UPA00053">
    <property type="reaction ID" value="UER00089"/>
</dbReference>
<feature type="binding site" evidence="7">
    <location>
        <position position="28"/>
    </location>
    <ligand>
        <name>phosphoenolpyruvate</name>
        <dbReference type="ChEBI" id="CHEBI:58702"/>
    </ligand>
</feature>
<feature type="active site" description="Proton acceptor" evidence="7">
    <location>
        <position position="298"/>
    </location>
</feature>
<dbReference type="InterPro" id="IPR006264">
    <property type="entry name" value="EPSP_synthase"/>
</dbReference>
<dbReference type="HAMAP" id="MF_00210">
    <property type="entry name" value="EPSP_synth"/>
    <property type="match status" value="1"/>
</dbReference>
<dbReference type="AlphaFoldDB" id="A0A7K1S4J0"/>
<dbReference type="InterPro" id="IPR036968">
    <property type="entry name" value="Enolpyruvate_Tfrase_sf"/>
</dbReference>
<dbReference type="GO" id="GO:0008652">
    <property type="term" value="P:amino acid biosynthetic process"/>
    <property type="evidence" value="ECO:0007669"/>
    <property type="project" value="UniProtKB-KW"/>
</dbReference>
<feature type="binding site" evidence="7">
    <location>
        <position position="153"/>
    </location>
    <ligand>
        <name>phosphoenolpyruvate</name>
        <dbReference type="ChEBI" id="CHEBI:58702"/>
    </ligand>
</feature>
<feature type="binding site" evidence="7">
    <location>
        <position position="151"/>
    </location>
    <ligand>
        <name>3-phosphoshikimate</name>
        <dbReference type="ChEBI" id="CHEBI:145989"/>
    </ligand>
</feature>
<accession>A0A7K1S4J0</accession>
<dbReference type="CDD" id="cd01556">
    <property type="entry name" value="EPSP_synthase"/>
    <property type="match status" value="1"/>
</dbReference>
<keyword evidence="3 7" id="KW-0028">Amino-acid biosynthesis</keyword>
<comment type="caution">
    <text evidence="9">The sequence shown here is derived from an EMBL/GenBank/DDBJ whole genome shotgun (WGS) entry which is preliminary data.</text>
</comment>
<evidence type="ECO:0000313" key="10">
    <source>
        <dbReference type="Proteomes" id="UP000436006"/>
    </source>
</evidence>
<feature type="binding site" evidence="7">
    <location>
        <position position="76"/>
    </location>
    <ligand>
        <name>phosphoenolpyruvate</name>
        <dbReference type="ChEBI" id="CHEBI:58702"/>
    </ligand>
</feature>
<feature type="binding site" evidence="7">
    <location>
        <position position="399"/>
    </location>
    <ligand>
        <name>phosphoenolpyruvate</name>
        <dbReference type="ChEBI" id="CHEBI:58702"/>
    </ligand>
</feature>
<feature type="binding site" evidence="7">
    <location>
        <position position="325"/>
    </location>
    <ligand>
        <name>3-phosphoshikimate</name>
        <dbReference type="ChEBI" id="CHEBI:145989"/>
    </ligand>
</feature>
<proteinExistence type="inferred from homology"/>
<keyword evidence="5 7" id="KW-0057">Aromatic amino acid biosynthesis</keyword>
<feature type="binding site" evidence="7">
    <location>
        <position position="375"/>
    </location>
    <ligand>
        <name>phosphoenolpyruvate</name>
        <dbReference type="ChEBI" id="CHEBI:58702"/>
    </ligand>
</feature>
<feature type="binding site" evidence="7">
    <location>
        <position position="28"/>
    </location>
    <ligand>
        <name>3-phosphoshikimate</name>
        <dbReference type="ChEBI" id="CHEBI:145989"/>
    </ligand>
</feature>
<gene>
    <name evidence="7" type="primary">aroA</name>
    <name evidence="9" type="ORF">GO755_01700</name>
</gene>
<evidence type="ECO:0000256" key="3">
    <source>
        <dbReference type="ARBA" id="ARBA00022605"/>
    </source>
</evidence>
<evidence type="ECO:0000256" key="5">
    <source>
        <dbReference type="ARBA" id="ARBA00023141"/>
    </source>
</evidence>
<comment type="subunit">
    <text evidence="7">Monomer.</text>
</comment>
<dbReference type="PANTHER" id="PTHR21090">
    <property type="entry name" value="AROM/DEHYDROQUINATE SYNTHASE"/>
    <property type="match status" value="1"/>
</dbReference>
<evidence type="ECO:0000256" key="7">
    <source>
        <dbReference type="HAMAP-Rule" id="MF_00210"/>
    </source>
</evidence>
<dbReference type="PIRSF" id="PIRSF000505">
    <property type="entry name" value="EPSPS"/>
    <property type="match status" value="1"/>
</dbReference>
<name>A0A7K1S4J0_9BACT</name>